<dbReference type="PROSITE" id="PS50011">
    <property type="entry name" value="PROTEIN_KINASE_DOM"/>
    <property type="match status" value="1"/>
</dbReference>
<evidence type="ECO:0000256" key="3">
    <source>
        <dbReference type="ARBA" id="ARBA00022692"/>
    </source>
</evidence>
<feature type="transmembrane region" description="Helical" evidence="11">
    <location>
        <begin position="536"/>
        <end position="559"/>
    </location>
</feature>
<dbReference type="SUPFAM" id="SSF56112">
    <property type="entry name" value="Protein kinase-like (PK-like)"/>
    <property type="match status" value="1"/>
</dbReference>
<feature type="binding site" evidence="10">
    <location>
        <position position="650"/>
    </location>
    <ligand>
        <name>ATP</name>
        <dbReference type="ChEBI" id="CHEBI:30616"/>
    </ligand>
</feature>
<dbReference type="AlphaFoldDB" id="A0A0K9NNG1"/>
<keyword evidence="8 13" id="KW-0675">Receptor</keyword>
<organism evidence="13 14">
    <name type="scientific">Zostera marina</name>
    <name type="common">Eelgrass</name>
    <dbReference type="NCBI Taxonomy" id="29655"/>
    <lineage>
        <taxon>Eukaryota</taxon>
        <taxon>Viridiplantae</taxon>
        <taxon>Streptophyta</taxon>
        <taxon>Embryophyta</taxon>
        <taxon>Tracheophyta</taxon>
        <taxon>Spermatophyta</taxon>
        <taxon>Magnoliopsida</taxon>
        <taxon>Liliopsida</taxon>
        <taxon>Zosteraceae</taxon>
        <taxon>Zostera</taxon>
    </lineage>
</organism>
<evidence type="ECO:0000256" key="1">
    <source>
        <dbReference type="ARBA" id="ARBA00004162"/>
    </source>
</evidence>
<dbReference type="EMBL" id="LFYR01002060">
    <property type="protein sequence ID" value="KMZ57530.1"/>
    <property type="molecule type" value="Genomic_DNA"/>
</dbReference>
<dbReference type="PANTHER" id="PTHR48056">
    <property type="entry name" value="LRR RECEPTOR-LIKE SERINE/THREONINE-PROTEIN KINASE-RELATED"/>
    <property type="match status" value="1"/>
</dbReference>
<keyword evidence="9" id="KW-0325">Glycoprotein</keyword>
<keyword evidence="13" id="KW-0418">Kinase</keyword>
<evidence type="ECO:0000256" key="6">
    <source>
        <dbReference type="ARBA" id="ARBA00022989"/>
    </source>
</evidence>
<evidence type="ECO:0000256" key="9">
    <source>
        <dbReference type="ARBA" id="ARBA00023180"/>
    </source>
</evidence>
<evidence type="ECO:0000256" key="7">
    <source>
        <dbReference type="ARBA" id="ARBA00023136"/>
    </source>
</evidence>
<dbReference type="Pfam" id="PF00560">
    <property type="entry name" value="LRR_1"/>
    <property type="match status" value="4"/>
</dbReference>
<keyword evidence="2" id="KW-0433">Leucine-rich repeat</keyword>
<dbReference type="Pfam" id="PF08263">
    <property type="entry name" value="LRRNT_2"/>
    <property type="match status" value="1"/>
</dbReference>
<keyword evidence="14" id="KW-1185">Reference proteome</keyword>
<dbReference type="InterPro" id="IPR017441">
    <property type="entry name" value="Protein_kinase_ATP_BS"/>
</dbReference>
<keyword evidence="7 11" id="KW-0472">Membrane</keyword>
<dbReference type="Gene3D" id="1.10.510.10">
    <property type="entry name" value="Transferase(Phosphotransferase) domain 1"/>
    <property type="match status" value="1"/>
</dbReference>
<dbReference type="Pfam" id="PF07714">
    <property type="entry name" value="PK_Tyr_Ser-Thr"/>
    <property type="match status" value="1"/>
</dbReference>
<comment type="subcellular location">
    <subcellularLocation>
        <location evidence="1">Cell membrane</location>
        <topology evidence="1">Single-pass membrane protein</topology>
    </subcellularLocation>
</comment>
<evidence type="ECO:0000256" key="11">
    <source>
        <dbReference type="SAM" id="Phobius"/>
    </source>
</evidence>
<feature type="domain" description="Protein kinase" evidence="12">
    <location>
        <begin position="621"/>
        <end position="899"/>
    </location>
</feature>
<dbReference type="InterPro" id="IPR003591">
    <property type="entry name" value="Leu-rich_rpt_typical-subtyp"/>
</dbReference>
<reference evidence="14" key="1">
    <citation type="journal article" date="2016" name="Nature">
        <title>The genome of the seagrass Zostera marina reveals angiosperm adaptation to the sea.</title>
        <authorList>
            <person name="Olsen J.L."/>
            <person name="Rouze P."/>
            <person name="Verhelst B."/>
            <person name="Lin Y.-C."/>
            <person name="Bayer T."/>
            <person name="Collen J."/>
            <person name="Dattolo E."/>
            <person name="De Paoli E."/>
            <person name="Dittami S."/>
            <person name="Maumus F."/>
            <person name="Michel G."/>
            <person name="Kersting A."/>
            <person name="Lauritano C."/>
            <person name="Lohaus R."/>
            <person name="Toepel M."/>
            <person name="Tonon T."/>
            <person name="Vanneste K."/>
            <person name="Amirebrahimi M."/>
            <person name="Brakel J."/>
            <person name="Bostroem C."/>
            <person name="Chovatia M."/>
            <person name="Grimwood J."/>
            <person name="Jenkins J.W."/>
            <person name="Jueterbock A."/>
            <person name="Mraz A."/>
            <person name="Stam W.T."/>
            <person name="Tice H."/>
            <person name="Bornberg-Bauer E."/>
            <person name="Green P.J."/>
            <person name="Pearson G.A."/>
            <person name="Procaccini G."/>
            <person name="Duarte C.M."/>
            <person name="Schmutz J."/>
            <person name="Reusch T.B.H."/>
            <person name="Van de Peer Y."/>
        </authorList>
    </citation>
    <scope>NUCLEOTIDE SEQUENCE [LARGE SCALE GENOMIC DNA]</scope>
    <source>
        <strain evidence="14">cv. Finnish</strain>
    </source>
</reference>
<dbReference type="InterPro" id="IPR011009">
    <property type="entry name" value="Kinase-like_dom_sf"/>
</dbReference>
<dbReference type="Gene3D" id="3.80.10.10">
    <property type="entry name" value="Ribonuclease Inhibitor"/>
    <property type="match status" value="3"/>
</dbReference>
<sequence>MVGMAIYQSMRRPGTGGVPVGSFFFFLLVRFCCTMVWAASGVEKSALLDFKSAINDDPNGVLSSWTDSNAADPCRDFTGVTCNEAGDVEKLLVHSARISGTLSPSLASLPKIQIISLFNNQLSGSIPPRIAGIATLFKLNVSRNAFFGRIPTALGGIFSLRLLDLSWNNFSGSIPSELFNFCSRTRFVSLAHNTLTGPIPTNFSMCLNLEGIDFSFNNLTGEFPSQICDSPRMTYVSLRRNTMTGNVDDKVVSRCRSLNLFDIGGNSFDGSVPFQLLSLPNITYFNVSSNKFTGVMPETLLCGEKLEYFDVSGNQLGGEISSGIVNCRALRVLSVASNQLKGSIPAKIGELSSLSILRLEGNPMIGGEIPPEIGMIELLVVLDLHGLNLSGEIPPDISNLRFLLRIDASNNNLNGEIPQNLNNMTYLKLLNLRGNHLTGKIPDELGDLSGLQTLDLSENSLDGSIPNSLGNMTQLSKLNLSSNNLSGEIPLDPSIQKFGVLAFSDNPNLCGVPLSVQCTVVGGNHSRRSRLLSASAIISIVAAVLILIGVCFISIINFCSRLERKQPGKSTEIKEEEEILVSESLTTPSMGSGVIIGKLVLFSKTLPSRYEDWETGTKALLDKDTVIGHGTMGTVYKASLEGGLSIAVKKLENYGRIRNQDEFEHEIGRLGSLRHSNLVEVQGYYWSTAMQLILSEFVSNGNLHQHLHGNGRGIGDLNWSQRFVIALGTARALAYLHHDCKPRLLHLNIKSTNILLDENYHPKLSDYGMMKLLPMLGSQTHTPTPTRFHFVIGYAAPELASQSLRFSEKCDVYSFGVVLLEIVTGRKPVEEGRQVVLLRDHVRLLIDRGMATSCLDKNLSGSVENELIQALKLGVFCTSDDPARRPSMAEVVQFLESFRSDAVGSSRT</sequence>
<keyword evidence="10" id="KW-0067">ATP-binding</keyword>
<accession>A0A0K9NNG1</accession>
<keyword evidence="6 11" id="KW-1133">Transmembrane helix</keyword>
<proteinExistence type="predicted"/>
<dbReference type="FunFam" id="3.80.10.10:FF:000275">
    <property type="entry name" value="Leucine-rich repeat receptor-like protein kinase"/>
    <property type="match status" value="1"/>
</dbReference>
<evidence type="ECO:0000259" key="12">
    <source>
        <dbReference type="PROSITE" id="PS50011"/>
    </source>
</evidence>
<evidence type="ECO:0000256" key="2">
    <source>
        <dbReference type="ARBA" id="ARBA00022614"/>
    </source>
</evidence>
<dbReference type="FunFam" id="3.80.10.10:FF:000095">
    <property type="entry name" value="LRR receptor-like serine/threonine-protein kinase GSO1"/>
    <property type="match status" value="1"/>
</dbReference>
<keyword evidence="5" id="KW-0677">Repeat</keyword>
<protein>
    <submittedName>
        <fullName evidence="13">Leucine-rich receptor-like protein kinase family protein</fullName>
    </submittedName>
</protein>
<dbReference type="InterPro" id="IPR001611">
    <property type="entry name" value="Leu-rich_rpt"/>
</dbReference>
<dbReference type="PANTHER" id="PTHR48056:SF13">
    <property type="entry name" value="PROTEIN KINASE DOMAIN-CONTAINING PROTEIN"/>
    <property type="match status" value="1"/>
</dbReference>
<keyword evidence="4" id="KW-0732">Signal</keyword>
<keyword evidence="3 11" id="KW-0812">Transmembrane</keyword>
<dbReference type="GO" id="GO:0005886">
    <property type="term" value="C:plasma membrane"/>
    <property type="evidence" value="ECO:0007669"/>
    <property type="project" value="UniProtKB-SubCell"/>
</dbReference>
<dbReference type="SUPFAM" id="SSF52058">
    <property type="entry name" value="L domain-like"/>
    <property type="match status" value="2"/>
</dbReference>
<dbReference type="Gene3D" id="3.30.200.20">
    <property type="entry name" value="Phosphorylase Kinase, domain 1"/>
    <property type="match status" value="1"/>
</dbReference>
<dbReference type="PROSITE" id="PS00107">
    <property type="entry name" value="PROTEIN_KINASE_ATP"/>
    <property type="match status" value="1"/>
</dbReference>
<evidence type="ECO:0000256" key="5">
    <source>
        <dbReference type="ARBA" id="ARBA00022737"/>
    </source>
</evidence>
<dbReference type="FunFam" id="3.30.200.20:FF:000450">
    <property type="entry name" value="Putative LRR receptor-like serine/threonine-protein kinase"/>
    <property type="match status" value="1"/>
</dbReference>
<evidence type="ECO:0000313" key="14">
    <source>
        <dbReference type="Proteomes" id="UP000036987"/>
    </source>
</evidence>
<comment type="caution">
    <text evidence="13">The sequence shown here is derived from an EMBL/GenBank/DDBJ whole genome shotgun (WGS) entry which is preliminary data.</text>
</comment>
<dbReference type="InterPro" id="IPR013210">
    <property type="entry name" value="LRR_N_plant-typ"/>
</dbReference>
<keyword evidence="13" id="KW-0808">Transferase</keyword>
<dbReference type="SMART" id="SM00369">
    <property type="entry name" value="LRR_TYP"/>
    <property type="match status" value="3"/>
</dbReference>
<dbReference type="InterPro" id="IPR001245">
    <property type="entry name" value="Ser-Thr/Tyr_kinase_cat_dom"/>
</dbReference>
<dbReference type="InterPro" id="IPR050647">
    <property type="entry name" value="Plant_LRR-RLKs"/>
</dbReference>
<evidence type="ECO:0000256" key="10">
    <source>
        <dbReference type="PROSITE-ProRule" id="PRU10141"/>
    </source>
</evidence>
<dbReference type="InterPro" id="IPR032675">
    <property type="entry name" value="LRR_dom_sf"/>
</dbReference>
<dbReference type="STRING" id="29655.A0A0K9NNG1"/>
<evidence type="ECO:0000256" key="4">
    <source>
        <dbReference type="ARBA" id="ARBA00022729"/>
    </source>
</evidence>
<dbReference type="GO" id="GO:0004674">
    <property type="term" value="F:protein serine/threonine kinase activity"/>
    <property type="evidence" value="ECO:0007669"/>
    <property type="project" value="UniProtKB-EC"/>
</dbReference>
<dbReference type="InterPro" id="IPR055414">
    <property type="entry name" value="LRR_R13L4/SHOC2-like"/>
</dbReference>
<dbReference type="OMA" id="HAAIGYI"/>
<dbReference type="Proteomes" id="UP000036987">
    <property type="component" value="Unassembled WGS sequence"/>
</dbReference>
<dbReference type="FunFam" id="1.10.510.10:FF:000725">
    <property type="entry name" value="Putative LRR receptor-like serine/threonine-protein kinase"/>
    <property type="match status" value="1"/>
</dbReference>
<keyword evidence="10" id="KW-0547">Nucleotide-binding</keyword>
<dbReference type="GO" id="GO:0005524">
    <property type="term" value="F:ATP binding"/>
    <property type="evidence" value="ECO:0007669"/>
    <property type="project" value="UniProtKB-UniRule"/>
</dbReference>
<dbReference type="OrthoDB" id="676979at2759"/>
<dbReference type="Pfam" id="PF23598">
    <property type="entry name" value="LRR_14"/>
    <property type="match status" value="1"/>
</dbReference>
<evidence type="ECO:0000313" key="13">
    <source>
        <dbReference type="EMBL" id="KMZ57530.1"/>
    </source>
</evidence>
<dbReference type="InterPro" id="IPR000719">
    <property type="entry name" value="Prot_kinase_dom"/>
</dbReference>
<evidence type="ECO:0000256" key="8">
    <source>
        <dbReference type="ARBA" id="ARBA00023170"/>
    </source>
</evidence>
<gene>
    <name evidence="13" type="ORF">ZOSMA_85G01000</name>
</gene>
<name>A0A0K9NNG1_ZOSMR</name>